<dbReference type="Pfam" id="PF00067">
    <property type="entry name" value="p450"/>
    <property type="match status" value="1"/>
</dbReference>
<reference evidence="5" key="1">
    <citation type="submission" date="2019-04" db="EMBL/GenBank/DDBJ databases">
        <title>An insight into the mialome of Ixodes scapularis.</title>
        <authorList>
            <person name="Ribeiro J.M."/>
            <person name="Mather T.N."/>
            <person name="Karim S."/>
        </authorList>
    </citation>
    <scope>NUCLEOTIDE SEQUENCE</scope>
</reference>
<keyword evidence="3" id="KW-0349">Heme</keyword>
<evidence type="ECO:0000256" key="4">
    <source>
        <dbReference type="SAM" id="SignalP"/>
    </source>
</evidence>
<evidence type="ECO:0000313" key="5">
    <source>
        <dbReference type="EMBL" id="MOY38560.1"/>
    </source>
</evidence>
<dbReference type="PANTHER" id="PTHR24280:SF4">
    <property type="entry name" value="CYTOCHROME P450 20A1"/>
    <property type="match status" value="1"/>
</dbReference>
<dbReference type="InterPro" id="IPR001128">
    <property type="entry name" value="Cyt_P450"/>
</dbReference>
<sequence>MLEFAIFALCFVVFLLMLVVYLYPGSSKQTTIPGIDPSDPKEGNVGDIVQAGGLKNFLLSLHKDHGPITSFWMGTKLVISIGDAELFKTQTHIFDKPADLFELYRDLVGADSILFANGAEARQRRRRLDDVLTGDRINDFVGPLQKMCAEVVDRWESLPAEEHVPIYQYMYALCMKTCTRLLFGDYFFDDKHVLEFSRAFELCVKELEEMAGGMVPDPDSPRTKKYEEAAKKLRSLLKQALENSSRSQKGSGPKTLADVLSDGSVSDKVALDDCVTFALKSYSLVSAMTWALYFLATHPDVQDTIAKEADKLMSKEAPLKLQDFMQLSNLQKTIKETLRTATVEPWTARCQDVDVEIAGHVIPKKTPVIQALGVVLHEEDHWKVPHRFDSSRFNEKFPELAYCPFGFAGMRLCPGKDLSVLHMSVFLVTLCHRLKLRLIQDQVVTPTFALITKTDDEVWLTLERRKP</sequence>
<feature type="chain" id="PRO_5020036927" evidence="4">
    <location>
        <begin position="28"/>
        <end position="467"/>
    </location>
</feature>
<organism evidence="5">
    <name type="scientific">Ixodes scapularis</name>
    <name type="common">Black-legged tick</name>
    <name type="synonym">Deer tick</name>
    <dbReference type="NCBI Taxonomy" id="6945"/>
    <lineage>
        <taxon>Eukaryota</taxon>
        <taxon>Metazoa</taxon>
        <taxon>Ecdysozoa</taxon>
        <taxon>Arthropoda</taxon>
        <taxon>Chelicerata</taxon>
        <taxon>Arachnida</taxon>
        <taxon>Acari</taxon>
        <taxon>Parasitiformes</taxon>
        <taxon>Ixodida</taxon>
        <taxon>Ixodoidea</taxon>
        <taxon>Ixodidae</taxon>
        <taxon>Ixodinae</taxon>
        <taxon>Ixodes</taxon>
    </lineage>
</organism>
<dbReference type="InterPro" id="IPR052666">
    <property type="entry name" value="CYP450_20A1-like"/>
</dbReference>
<keyword evidence="4" id="KW-0732">Signal</keyword>
<dbReference type="OrthoDB" id="1470350at2759"/>
<dbReference type="PRINTS" id="PR00463">
    <property type="entry name" value="EP450I"/>
</dbReference>
<evidence type="ECO:0000256" key="1">
    <source>
        <dbReference type="ARBA" id="ARBA00010617"/>
    </source>
</evidence>
<keyword evidence="2" id="KW-0503">Monooxygenase</keyword>
<feature type="binding site" description="axial binding residue" evidence="3">
    <location>
        <position position="413"/>
    </location>
    <ligand>
        <name>heme</name>
        <dbReference type="ChEBI" id="CHEBI:30413"/>
    </ligand>
    <ligandPart>
        <name>Fe</name>
        <dbReference type="ChEBI" id="CHEBI:18248"/>
    </ligandPart>
</feature>
<dbReference type="GO" id="GO:0016705">
    <property type="term" value="F:oxidoreductase activity, acting on paired donors, with incorporation or reduction of molecular oxygen"/>
    <property type="evidence" value="ECO:0007669"/>
    <property type="project" value="InterPro"/>
</dbReference>
<comment type="similarity">
    <text evidence="1">Belongs to the cytochrome P450 family.</text>
</comment>
<keyword evidence="2" id="KW-0560">Oxidoreductase</keyword>
<evidence type="ECO:0000256" key="2">
    <source>
        <dbReference type="ARBA" id="ARBA00023033"/>
    </source>
</evidence>
<feature type="signal peptide" evidence="4">
    <location>
        <begin position="1"/>
        <end position="27"/>
    </location>
</feature>
<comment type="cofactor">
    <cofactor evidence="3">
        <name>heme</name>
        <dbReference type="ChEBI" id="CHEBI:30413"/>
    </cofactor>
</comment>
<dbReference type="GO" id="GO:0005506">
    <property type="term" value="F:iron ion binding"/>
    <property type="evidence" value="ECO:0007669"/>
    <property type="project" value="InterPro"/>
</dbReference>
<dbReference type="VEuPathDB" id="VectorBase:ISCP_009602"/>
<dbReference type="GO" id="GO:0020037">
    <property type="term" value="F:heme binding"/>
    <property type="evidence" value="ECO:0007669"/>
    <property type="project" value="InterPro"/>
</dbReference>
<dbReference type="Gene3D" id="1.10.630.10">
    <property type="entry name" value="Cytochrome P450"/>
    <property type="match status" value="1"/>
</dbReference>
<dbReference type="VEuPathDB" id="VectorBase:ISCI015973"/>
<accession>A0A4D5RN03</accession>
<proteinExistence type="inferred from homology"/>
<keyword evidence="3" id="KW-0408">Iron</keyword>
<dbReference type="VEuPathDB" id="VectorBase:ISCW015974"/>
<dbReference type="SUPFAM" id="SSF48264">
    <property type="entry name" value="Cytochrome P450"/>
    <property type="match status" value="1"/>
</dbReference>
<evidence type="ECO:0000256" key="3">
    <source>
        <dbReference type="PIRSR" id="PIRSR602401-1"/>
    </source>
</evidence>
<dbReference type="VEuPathDB" id="VectorBase:ISCW015973"/>
<dbReference type="PANTHER" id="PTHR24280">
    <property type="entry name" value="CYTOCHROME P450 20A1"/>
    <property type="match status" value="1"/>
</dbReference>
<name>A0A4D5RN03_IXOSC</name>
<dbReference type="GO" id="GO:0004497">
    <property type="term" value="F:monooxygenase activity"/>
    <property type="evidence" value="ECO:0007669"/>
    <property type="project" value="UniProtKB-KW"/>
</dbReference>
<dbReference type="EMBL" id="GHJT01004589">
    <property type="protein sequence ID" value="MOY38560.1"/>
    <property type="molecule type" value="Transcribed_RNA"/>
</dbReference>
<dbReference type="VEuPathDB" id="VectorBase:ISCI015974"/>
<dbReference type="InterPro" id="IPR002401">
    <property type="entry name" value="Cyt_P450_E_grp-I"/>
</dbReference>
<keyword evidence="3" id="KW-0479">Metal-binding</keyword>
<protein>
    <submittedName>
        <fullName evidence="5">Putative cytochrome</fullName>
    </submittedName>
</protein>
<dbReference type="InterPro" id="IPR036396">
    <property type="entry name" value="Cyt_P450_sf"/>
</dbReference>
<dbReference type="AlphaFoldDB" id="A0A4D5RN03"/>